<gene>
    <name evidence="3" type="ORF">O181_014271</name>
</gene>
<dbReference type="Proteomes" id="UP000765509">
    <property type="component" value="Unassembled WGS sequence"/>
</dbReference>
<feature type="chain" id="PRO_5040494767" evidence="2">
    <location>
        <begin position="23"/>
        <end position="368"/>
    </location>
</feature>
<feature type="region of interest" description="Disordered" evidence="1">
    <location>
        <begin position="83"/>
        <end position="104"/>
    </location>
</feature>
<evidence type="ECO:0000313" key="4">
    <source>
        <dbReference type="Proteomes" id="UP000765509"/>
    </source>
</evidence>
<feature type="compositionally biased region" description="Basic residues" evidence="1">
    <location>
        <begin position="357"/>
        <end position="368"/>
    </location>
</feature>
<comment type="caution">
    <text evidence="3">The sequence shown here is derived from an EMBL/GenBank/DDBJ whole genome shotgun (WGS) entry which is preliminary data.</text>
</comment>
<evidence type="ECO:0000313" key="3">
    <source>
        <dbReference type="EMBL" id="MBW0474556.1"/>
    </source>
</evidence>
<proteinExistence type="predicted"/>
<dbReference type="OrthoDB" id="2503640at2759"/>
<organism evidence="3 4">
    <name type="scientific">Austropuccinia psidii MF-1</name>
    <dbReference type="NCBI Taxonomy" id="1389203"/>
    <lineage>
        <taxon>Eukaryota</taxon>
        <taxon>Fungi</taxon>
        <taxon>Dikarya</taxon>
        <taxon>Basidiomycota</taxon>
        <taxon>Pucciniomycotina</taxon>
        <taxon>Pucciniomycetes</taxon>
        <taxon>Pucciniales</taxon>
        <taxon>Sphaerophragmiaceae</taxon>
        <taxon>Austropuccinia</taxon>
    </lineage>
</organism>
<feature type="compositionally biased region" description="Low complexity" evidence="1">
    <location>
        <begin position="318"/>
        <end position="332"/>
    </location>
</feature>
<keyword evidence="4" id="KW-1185">Reference proteome</keyword>
<reference evidence="3" key="1">
    <citation type="submission" date="2021-03" db="EMBL/GenBank/DDBJ databases">
        <title>Draft genome sequence of rust myrtle Austropuccinia psidii MF-1, a brazilian biotype.</title>
        <authorList>
            <person name="Quecine M.C."/>
            <person name="Pachon D.M.R."/>
            <person name="Bonatelli M.L."/>
            <person name="Correr F.H."/>
            <person name="Franceschini L.M."/>
            <person name="Leite T.F."/>
            <person name="Margarido G.R.A."/>
            <person name="Almeida C.A."/>
            <person name="Ferrarezi J.A."/>
            <person name="Labate C.A."/>
        </authorList>
    </citation>
    <scope>NUCLEOTIDE SEQUENCE</scope>
    <source>
        <strain evidence="3">MF-1</strain>
    </source>
</reference>
<accession>A0A9Q3BXU3</accession>
<feature type="compositionally biased region" description="Low complexity" evidence="1">
    <location>
        <begin position="92"/>
        <end position="104"/>
    </location>
</feature>
<evidence type="ECO:0000256" key="2">
    <source>
        <dbReference type="SAM" id="SignalP"/>
    </source>
</evidence>
<keyword evidence="2" id="KW-0732">Signal</keyword>
<dbReference type="EMBL" id="AVOT02003777">
    <property type="protein sequence ID" value="MBW0474556.1"/>
    <property type="molecule type" value="Genomic_DNA"/>
</dbReference>
<feature type="region of interest" description="Disordered" evidence="1">
    <location>
        <begin position="283"/>
        <end position="304"/>
    </location>
</feature>
<feature type="region of interest" description="Disordered" evidence="1">
    <location>
        <begin position="318"/>
        <end position="368"/>
    </location>
</feature>
<feature type="signal peptide" evidence="2">
    <location>
        <begin position="1"/>
        <end position="22"/>
    </location>
</feature>
<evidence type="ECO:0000256" key="1">
    <source>
        <dbReference type="SAM" id="MobiDB-lite"/>
    </source>
</evidence>
<sequence>MSMNFVFSALLLATYLAPTTHGGYVPTTQNSVKFSQSFNTQTSSSSTSNFTTQLYSSVYNQPFVVIKSFPIGQSGITCEERRAAPGQGAGMSPTPASSTSSYGAASTGTARSVADLSPYDCRVQCTPSLGKLPNLVNCQKLITSIQGYKSPIQIEPETWLYMAYEDCAAIFENPHQKNPVVMYDWDQLATQVSRIQRQCLTSSSSGYGLGNQVLTSGACLFSNCADKNVNNLFSYDNGYNSNKNKVLSSLQDSGIMITIQFNEQEGPSQVTYSPKSSSYVKRSYNGNYPANRPNPKTSGYHVTKPGASGYQTVKFSSSKSSYQTTQSSSRASGYKGSHFRTSTSVHKIQGGSPAYPKKYKSGYKRYSH</sequence>
<dbReference type="AlphaFoldDB" id="A0A9Q3BXU3"/>
<protein>
    <submittedName>
        <fullName evidence="3">Uncharacterized protein</fullName>
    </submittedName>
</protein>
<name>A0A9Q3BXU3_9BASI</name>